<comment type="caution">
    <text evidence="2">The sequence shown here is derived from an EMBL/GenBank/DDBJ whole genome shotgun (WGS) entry which is preliminary data.</text>
</comment>
<feature type="compositionally biased region" description="Low complexity" evidence="1">
    <location>
        <begin position="68"/>
        <end position="77"/>
    </location>
</feature>
<feature type="region of interest" description="Disordered" evidence="1">
    <location>
        <begin position="63"/>
        <end position="93"/>
    </location>
</feature>
<evidence type="ECO:0000256" key="1">
    <source>
        <dbReference type="SAM" id="MobiDB-lite"/>
    </source>
</evidence>
<dbReference type="AlphaFoldDB" id="A0AAV6UDJ3"/>
<organism evidence="2 3">
    <name type="scientific">Oedothorax gibbosus</name>
    <dbReference type="NCBI Taxonomy" id="931172"/>
    <lineage>
        <taxon>Eukaryota</taxon>
        <taxon>Metazoa</taxon>
        <taxon>Ecdysozoa</taxon>
        <taxon>Arthropoda</taxon>
        <taxon>Chelicerata</taxon>
        <taxon>Arachnida</taxon>
        <taxon>Araneae</taxon>
        <taxon>Araneomorphae</taxon>
        <taxon>Entelegynae</taxon>
        <taxon>Araneoidea</taxon>
        <taxon>Linyphiidae</taxon>
        <taxon>Erigoninae</taxon>
        <taxon>Oedothorax</taxon>
    </lineage>
</organism>
<reference evidence="2 3" key="1">
    <citation type="journal article" date="2022" name="Nat. Ecol. Evol.">
        <title>A masculinizing supergene underlies an exaggerated male reproductive morph in a spider.</title>
        <authorList>
            <person name="Hendrickx F."/>
            <person name="De Corte Z."/>
            <person name="Sonet G."/>
            <person name="Van Belleghem S.M."/>
            <person name="Kostlbacher S."/>
            <person name="Vangestel C."/>
        </authorList>
    </citation>
    <scope>NUCLEOTIDE SEQUENCE [LARGE SCALE GENOMIC DNA]</scope>
    <source>
        <strain evidence="2">W744_W776</strain>
    </source>
</reference>
<name>A0AAV6UDJ3_9ARAC</name>
<keyword evidence="3" id="KW-1185">Reference proteome</keyword>
<proteinExistence type="predicted"/>
<evidence type="ECO:0000313" key="2">
    <source>
        <dbReference type="EMBL" id="KAG8181813.1"/>
    </source>
</evidence>
<dbReference type="EMBL" id="JAFNEN010000494">
    <property type="protein sequence ID" value="KAG8181813.1"/>
    <property type="molecule type" value="Genomic_DNA"/>
</dbReference>
<protein>
    <submittedName>
        <fullName evidence="2">Uncharacterized protein</fullName>
    </submittedName>
</protein>
<gene>
    <name evidence="2" type="ORF">JTE90_001468</name>
</gene>
<evidence type="ECO:0000313" key="3">
    <source>
        <dbReference type="Proteomes" id="UP000827092"/>
    </source>
</evidence>
<dbReference type="Proteomes" id="UP000827092">
    <property type="component" value="Unassembled WGS sequence"/>
</dbReference>
<accession>A0AAV6UDJ3</accession>
<sequence length="127" mass="14158">MLCNLLRLQQPLKMRSILLSSTVLVLCLSGVLVSCQQDLTRWSGEQAVRDLLRSMLMEVEDDYEAPASSSKTSSSSSFHGRQKGGPSSMKDKRVAMGVDLPDYIMNYRGKSPDLGAFRDRMLLSGRR</sequence>
<dbReference type="PROSITE" id="PS51257">
    <property type="entry name" value="PROKAR_LIPOPROTEIN"/>
    <property type="match status" value="1"/>
</dbReference>